<keyword evidence="3" id="KW-1185">Reference proteome</keyword>
<dbReference type="AlphaFoldDB" id="A0A8H3EEW2"/>
<dbReference type="OrthoDB" id="5329403at2759"/>
<organism evidence="2 3">
    <name type="scientific">Alectoria fallacina</name>
    <dbReference type="NCBI Taxonomy" id="1903189"/>
    <lineage>
        <taxon>Eukaryota</taxon>
        <taxon>Fungi</taxon>
        <taxon>Dikarya</taxon>
        <taxon>Ascomycota</taxon>
        <taxon>Pezizomycotina</taxon>
        <taxon>Lecanoromycetes</taxon>
        <taxon>OSLEUM clade</taxon>
        <taxon>Lecanoromycetidae</taxon>
        <taxon>Lecanorales</taxon>
        <taxon>Lecanorineae</taxon>
        <taxon>Parmeliaceae</taxon>
        <taxon>Alectoria</taxon>
    </lineage>
</organism>
<accession>A0A8H3EEW2</accession>
<dbReference type="Proteomes" id="UP000664203">
    <property type="component" value="Unassembled WGS sequence"/>
</dbReference>
<feature type="region of interest" description="Disordered" evidence="1">
    <location>
        <begin position="401"/>
        <end position="420"/>
    </location>
</feature>
<feature type="compositionally biased region" description="Pro residues" evidence="1">
    <location>
        <begin position="160"/>
        <end position="173"/>
    </location>
</feature>
<name>A0A8H3EEW2_9LECA</name>
<evidence type="ECO:0000313" key="3">
    <source>
        <dbReference type="Proteomes" id="UP000664203"/>
    </source>
</evidence>
<proteinExistence type="predicted"/>
<feature type="region of interest" description="Disordered" evidence="1">
    <location>
        <begin position="311"/>
        <end position="356"/>
    </location>
</feature>
<feature type="compositionally biased region" description="Polar residues" evidence="1">
    <location>
        <begin position="401"/>
        <end position="413"/>
    </location>
</feature>
<sequence>MAPSLAPPMTSSPGATPSKRPQRMIPIIPAIPRSLEKRKFKEDVKSTKAGGGCGSPIRPFSPERKEESQEETAIAQTQAMQSEILNGLDTKDHVQGNGAQEAIIDTLDNAGSEKEITTAKSKSTFPRTNAQKPTTSVADGSNLSPAHAQDFGIEKHGFRLPPPFYPKWSPPPAISTDFSSANRKAGASEETSQTIEEEHGSNMSQPSSAANHVALNAAAPTFHAHPTPPTDVTTSPTESSYKVYDLDESVPLQPEPIPPTDDTLSHMQRPYHGYEISQNISFYAPPQSSDDPSSPNHSIYQGYAYAPASYGYSPQSHASQHPIGSPHHTEAGVAHEQLHEPPPPCYTNQSPHPILGSQLPLTPSRTPLDPSAQPWSYSNGPPPAMPFDYCYMASYYPQPTSDTRVRSTSQGTLKSDESARKADVVDDRSKPIQLNAFETKTAQLIKDTWRTLNDCVSSHVPLVEYLLQQFNVEEYADCKLTLVHENLRFEKTTWSLSSLLLAQSRKLRDQFKSAGRSEEGKKCLEIRLTDRFVTPWAMNSALRVLYGESPEVFTLAMISSTLEGNTEPWALQMDACLAFVAAGHVLGLENVALHGLQIASSIIEWDNLEHALSFGLESGPNRGTSASVDVIPLSSYSPVWSRESDPSSALNLTPPSSSTESRPERSGQPGSAYVGISSVSSATAEVRSAWDLQMRCLQWIASNLDDFWHFDSSARPLAEVDRLPTTAESRSPLFKSRLSRIQFGDHPSEMHAKASDRNFLVSSIVLSLPFMALKYILDLGTQPILRQLHAIVKERERRRQIVLQSKSVPWSQRLAAREQEWAEVGYTEWVETSGDRQVALARTFTGIDRQVSEPSTPD</sequence>
<comment type="caution">
    <text evidence="2">The sequence shown here is derived from an EMBL/GenBank/DDBJ whole genome shotgun (WGS) entry which is preliminary data.</text>
</comment>
<feature type="compositionally biased region" description="Polar residues" evidence="1">
    <location>
        <begin position="118"/>
        <end position="144"/>
    </location>
</feature>
<gene>
    <name evidence="2" type="ORF">ALECFALPRED_000196</name>
</gene>
<feature type="region of interest" description="Disordered" evidence="1">
    <location>
        <begin position="38"/>
        <end position="76"/>
    </location>
</feature>
<dbReference type="EMBL" id="CAJPDR010000010">
    <property type="protein sequence ID" value="CAF9905254.1"/>
    <property type="molecule type" value="Genomic_DNA"/>
</dbReference>
<evidence type="ECO:0000256" key="1">
    <source>
        <dbReference type="SAM" id="MobiDB-lite"/>
    </source>
</evidence>
<feature type="region of interest" description="Disordered" evidence="1">
    <location>
        <begin position="639"/>
        <end position="672"/>
    </location>
</feature>
<protein>
    <submittedName>
        <fullName evidence="2">Uncharacterized protein</fullName>
    </submittedName>
</protein>
<evidence type="ECO:0000313" key="2">
    <source>
        <dbReference type="EMBL" id="CAF9905254.1"/>
    </source>
</evidence>
<feature type="region of interest" description="Disordered" evidence="1">
    <location>
        <begin position="114"/>
        <end position="211"/>
    </location>
</feature>
<feature type="region of interest" description="Disordered" evidence="1">
    <location>
        <begin position="1"/>
        <end position="25"/>
    </location>
</feature>
<reference evidence="2" key="1">
    <citation type="submission" date="2021-03" db="EMBL/GenBank/DDBJ databases">
        <authorList>
            <person name="Tagirdzhanova G."/>
        </authorList>
    </citation>
    <scope>NUCLEOTIDE SEQUENCE</scope>
</reference>